<evidence type="ECO:0000313" key="2">
    <source>
        <dbReference type="Proteomes" id="UP000295680"/>
    </source>
</evidence>
<name>A0A4R2JWU7_9PSEU</name>
<comment type="caution">
    <text evidence="1">The sequence shown here is derived from an EMBL/GenBank/DDBJ whole genome shotgun (WGS) entry which is preliminary data.</text>
</comment>
<protein>
    <recommendedName>
        <fullName evidence="3">Tail assembly chaperone E/41/14-like protein</fullName>
    </recommendedName>
</protein>
<organism evidence="1 2">
    <name type="scientific">Actinocrispum wychmicini</name>
    <dbReference type="NCBI Taxonomy" id="1213861"/>
    <lineage>
        <taxon>Bacteria</taxon>
        <taxon>Bacillati</taxon>
        <taxon>Actinomycetota</taxon>
        <taxon>Actinomycetes</taxon>
        <taxon>Pseudonocardiales</taxon>
        <taxon>Pseudonocardiaceae</taxon>
        <taxon>Actinocrispum</taxon>
    </lineage>
</organism>
<dbReference type="OrthoDB" id="3403447at2"/>
<proteinExistence type="predicted"/>
<dbReference type="EMBL" id="SLWS01000001">
    <property type="protein sequence ID" value="TCO64953.1"/>
    <property type="molecule type" value="Genomic_DNA"/>
</dbReference>
<accession>A0A4R2JWU7</accession>
<dbReference type="AlphaFoldDB" id="A0A4R2JWU7"/>
<evidence type="ECO:0000313" key="1">
    <source>
        <dbReference type="EMBL" id="TCO64953.1"/>
    </source>
</evidence>
<evidence type="ECO:0008006" key="3">
    <source>
        <dbReference type="Google" id="ProtNLM"/>
    </source>
</evidence>
<gene>
    <name evidence="1" type="ORF">EV192_101737</name>
</gene>
<reference evidence="1 2" key="1">
    <citation type="submission" date="2019-03" db="EMBL/GenBank/DDBJ databases">
        <title>Genomic Encyclopedia of Type Strains, Phase IV (KMG-IV): sequencing the most valuable type-strain genomes for metagenomic binning, comparative biology and taxonomic classification.</title>
        <authorList>
            <person name="Goeker M."/>
        </authorList>
    </citation>
    <scope>NUCLEOTIDE SEQUENCE [LARGE SCALE GENOMIC DNA]</scope>
    <source>
        <strain evidence="1 2">DSM 45934</strain>
    </source>
</reference>
<dbReference type="Proteomes" id="UP000295680">
    <property type="component" value="Unassembled WGS sequence"/>
</dbReference>
<keyword evidence="2" id="KW-1185">Reference proteome</keyword>
<sequence length="106" mass="11767">MDKEKLFTPQLDEQDVEVRGGTVRVRAVSRREMLDLRAKVNDPVQVEQHIVATAMLDPVLTPDEVGRWQEAATPGDLEKVTAAIARLSGLDELAGKAAYKSVRRRS</sequence>
<dbReference type="RefSeq" id="WP_132111031.1">
    <property type="nucleotide sequence ID" value="NZ_SLWS01000001.1"/>
</dbReference>